<proteinExistence type="predicted"/>
<reference evidence="1" key="1">
    <citation type="submission" date="2021-01" db="EMBL/GenBank/DDBJ databases">
        <authorList>
            <person name="Corre E."/>
            <person name="Pelletier E."/>
            <person name="Niang G."/>
            <person name="Scheremetjew M."/>
            <person name="Finn R."/>
            <person name="Kale V."/>
            <person name="Holt S."/>
            <person name="Cochrane G."/>
            <person name="Meng A."/>
            <person name="Brown T."/>
            <person name="Cohen L."/>
        </authorList>
    </citation>
    <scope>NUCLEOTIDE SEQUENCE</scope>
    <source>
        <strain evidence="1">RCC856</strain>
    </source>
</reference>
<gene>
    <name evidence="1" type="ORF">CLAU1311_LOCUS3845</name>
</gene>
<organism evidence="1">
    <name type="scientific">Chloropicon laureae</name>
    <dbReference type="NCBI Taxonomy" id="464258"/>
    <lineage>
        <taxon>Eukaryota</taxon>
        <taxon>Viridiplantae</taxon>
        <taxon>Chlorophyta</taxon>
        <taxon>Chloropicophyceae</taxon>
        <taxon>Chloropicales</taxon>
        <taxon>Chloropicaceae</taxon>
        <taxon>Chloropicon</taxon>
    </lineage>
</organism>
<name>A0A7S2Z258_9CHLO</name>
<sequence>MKRVVLDRVASRTVERLSAFAQSVAKSLSKTATEAVPLNLSVLKCGKADLSAYLGGRPGSPAAADAQIVSGSEASLVMKLEGFTPSSAVILFGSQSLAGEFGLPAPVVGSDDIFEALQSLDESKPGKFLGESCDGVRLGIGGLVETLEMSLNTPNKILAIVNHTDKKGTTFVQRMRFTERYCTGKLYFQALDTKACTLSQVVNATLPDSF</sequence>
<evidence type="ECO:0000313" key="1">
    <source>
        <dbReference type="EMBL" id="CAE0018015.1"/>
    </source>
</evidence>
<dbReference type="EMBL" id="HBHU01005944">
    <property type="protein sequence ID" value="CAE0018015.1"/>
    <property type="molecule type" value="Transcribed_RNA"/>
</dbReference>
<protein>
    <submittedName>
        <fullName evidence="1">Uncharacterized protein</fullName>
    </submittedName>
</protein>
<dbReference type="AlphaFoldDB" id="A0A7S2Z258"/>
<accession>A0A7S2Z258</accession>